<keyword evidence="3" id="KW-1185">Reference proteome</keyword>
<accession>A0A9Q0N6H7</accession>
<comment type="caution">
    <text evidence="2">The sequence shown here is derived from an EMBL/GenBank/DDBJ whole genome shotgun (WGS) entry which is preliminary data.</text>
</comment>
<proteinExistence type="predicted"/>
<gene>
    <name evidence="2" type="ORF">Bhyg_08486</name>
</gene>
<evidence type="ECO:0000256" key="1">
    <source>
        <dbReference type="SAM" id="MobiDB-lite"/>
    </source>
</evidence>
<feature type="region of interest" description="Disordered" evidence="1">
    <location>
        <begin position="289"/>
        <end position="321"/>
    </location>
</feature>
<sequence length="321" mass="36693">MSESKDNKRKNNDESSQKNYKQLKLNETVQCKTSQSVADQLIVDVVCDATLPHSFVENKSTRKLLETAFPGRKIMHRKGLVQRIEENFKAMQHDMKIEFEKVTSVCLTADSWTSYRRAFIGVTAHWICDETLKRKHYALSCKRIIGKQTGEVLATKIEEIINFYGLNGKVVRIITDDGKNYIKAFKLFDERNEGNEGETEDHDDDEIEPFEITDCLSTYQSTTNNSLLPPHGRCRAHTLNLVMSKDMPKGIADTSSAVFKRLHDEMISKCLALFNKQNRSSKMADIRTSELKSSENVNSNPDDPIQRRSSRENKGLPPNRL</sequence>
<organism evidence="2 3">
    <name type="scientific">Pseudolycoriella hygida</name>
    <dbReference type="NCBI Taxonomy" id="35572"/>
    <lineage>
        <taxon>Eukaryota</taxon>
        <taxon>Metazoa</taxon>
        <taxon>Ecdysozoa</taxon>
        <taxon>Arthropoda</taxon>
        <taxon>Hexapoda</taxon>
        <taxon>Insecta</taxon>
        <taxon>Pterygota</taxon>
        <taxon>Neoptera</taxon>
        <taxon>Endopterygota</taxon>
        <taxon>Diptera</taxon>
        <taxon>Nematocera</taxon>
        <taxon>Sciaroidea</taxon>
        <taxon>Sciaridae</taxon>
        <taxon>Pseudolycoriella</taxon>
    </lineage>
</organism>
<evidence type="ECO:0000313" key="2">
    <source>
        <dbReference type="EMBL" id="KAJ6643524.1"/>
    </source>
</evidence>
<evidence type="ECO:0008006" key="4">
    <source>
        <dbReference type="Google" id="ProtNLM"/>
    </source>
</evidence>
<dbReference type="OrthoDB" id="7788285at2759"/>
<dbReference type="AlphaFoldDB" id="A0A9Q0N6H7"/>
<dbReference type="PANTHER" id="PTHR47501:SF5">
    <property type="entry name" value="HAT C-TERMINAL DIMERISATION DOMAIN-CONTAINING PROTEIN"/>
    <property type="match status" value="1"/>
</dbReference>
<dbReference type="EMBL" id="WJQU01000002">
    <property type="protein sequence ID" value="KAJ6643524.1"/>
    <property type="molecule type" value="Genomic_DNA"/>
</dbReference>
<name>A0A9Q0N6H7_9DIPT</name>
<reference evidence="2" key="1">
    <citation type="submission" date="2022-07" db="EMBL/GenBank/DDBJ databases">
        <authorList>
            <person name="Trinca V."/>
            <person name="Uliana J.V.C."/>
            <person name="Torres T.T."/>
            <person name="Ward R.J."/>
            <person name="Monesi N."/>
        </authorList>
    </citation>
    <scope>NUCLEOTIDE SEQUENCE</scope>
    <source>
        <strain evidence="2">HSMRA1968</strain>
        <tissue evidence="2">Whole embryos</tissue>
    </source>
</reference>
<protein>
    <recommendedName>
        <fullName evidence="4">Transposase</fullName>
    </recommendedName>
</protein>
<dbReference type="PANTHER" id="PTHR47501">
    <property type="entry name" value="TRANSPOSASE-RELATED"/>
    <property type="match status" value="1"/>
</dbReference>
<dbReference type="InterPro" id="IPR012337">
    <property type="entry name" value="RNaseH-like_sf"/>
</dbReference>
<feature type="non-terminal residue" evidence="2">
    <location>
        <position position="321"/>
    </location>
</feature>
<feature type="compositionally biased region" description="Basic and acidic residues" evidence="1">
    <location>
        <begin position="304"/>
        <end position="314"/>
    </location>
</feature>
<evidence type="ECO:0000313" key="3">
    <source>
        <dbReference type="Proteomes" id="UP001151699"/>
    </source>
</evidence>
<dbReference type="SUPFAM" id="SSF53098">
    <property type="entry name" value="Ribonuclease H-like"/>
    <property type="match status" value="1"/>
</dbReference>
<dbReference type="Proteomes" id="UP001151699">
    <property type="component" value="Chromosome B"/>
</dbReference>